<gene>
    <name evidence="1" type="ORF">LPB303_05445</name>
</gene>
<name>A0A176TCY4_9FLAO</name>
<dbReference type="STRING" id="1333662.LPB303_05445"/>
<evidence type="ECO:0000313" key="2">
    <source>
        <dbReference type="Proteomes" id="UP000076923"/>
    </source>
</evidence>
<protein>
    <recommendedName>
        <fullName evidence="3">Carboxypeptidase-like regulatory domain-containing protein</fullName>
    </recommendedName>
</protein>
<dbReference type="RefSeq" id="WP_068448692.1">
    <property type="nucleotide sequence ID" value="NZ_CANKUV010000001.1"/>
</dbReference>
<dbReference type="InterPro" id="IPR008969">
    <property type="entry name" value="CarboxyPept-like_regulatory"/>
</dbReference>
<accession>A0A176TCY4</accession>
<dbReference type="SUPFAM" id="SSF49464">
    <property type="entry name" value="Carboxypeptidase regulatory domain-like"/>
    <property type="match status" value="1"/>
</dbReference>
<sequence>MTWFLLFIPLQALYFETNNILFYSFIYASNHLNFFSRKILCRVLDATSKEPIIYATVMLKKIERGTHADLNGGFEIPTKYKSNGIIKISSIGYLSKEIKLSQLNSNNINIIYLSTANNQLNEVVIKTSKKKKRKLLGIQIVKRAIENILDNYPTEPHSYIGYYRDYQQPVGDSYQKNRQSKVAIKYLNVHEAIIESFDAGFDSDKLKDNKNQSLLYNYKINTKFIRDSTLTIPYDNKSKKYSESVYITPLGGNELNLLNLTNTIRNYDKMSFSYSNVFQKDVVKNHKFRLKNIVFSDSIPLYEITFSSILEKTSFEYSAYGSIYISKQDFSIYKLNYNLYYRNKKNPQYAVTIEYTPKKDKMYLNYITFNNFFEATNGNYFKIDKTFFNSKQKTFKIYFNRSVSLTSIDKRNFKIYYKNKRLKVTAISPFEGSLRIFNVFINDKSIAEINFENEKNNPRYTSFFQFDITKLKDLSGHEIDERASIKMNQYREFFVQETFENKTATQQNMFIDKNAPLSRAKITKLQLEHDYWSNTPLKSSKN</sequence>
<dbReference type="AlphaFoldDB" id="A0A176TCY4"/>
<dbReference type="Proteomes" id="UP000076923">
    <property type="component" value="Unassembled WGS sequence"/>
</dbReference>
<dbReference type="OrthoDB" id="1201225at2"/>
<proteinExistence type="predicted"/>
<comment type="caution">
    <text evidence="1">The sequence shown here is derived from an EMBL/GenBank/DDBJ whole genome shotgun (WGS) entry which is preliminary data.</text>
</comment>
<reference evidence="1 2" key="1">
    <citation type="submission" date="2016-02" db="EMBL/GenBank/DDBJ databases">
        <title>Draft genome sequence of Polaribacter atrinae KACC17473.</title>
        <authorList>
            <person name="Shin S.-K."/>
            <person name="Yi H."/>
        </authorList>
    </citation>
    <scope>NUCLEOTIDE SEQUENCE [LARGE SCALE GENOMIC DNA]</scope>
    <source>
        <strain evidence="1 2">KACC 17473</strain>
    </source>
</reference>
<dbReference type="Pfam" id="PF13715">
    <property type="entry name" value="CarbopepD_reg_2"/>
    <property type="match status" value="1"/>
</dbReference>
<evidence type="ECO:0008006" key="3">
    <source>
        <dbReference type="Google" id="ProtNLM"/>
    </source>
</evidence>
<organism evidence="1 2">
    <name type="scientific">Polaribacter atrinae</name>
    <dbReference type="NCBI Taxonomy" id="1333662"/>
    <lineage>
        <taxon>Bacteria</taxon>
        <taxon>Pseudomonadati</taxon>
        <taxon>Bacteroidota</taxon>
        <taxon>Flavobacteriia</taxon>
        <taxon>Flavobacteriales</taxon>
        <taxon>Flavobacteriaceae</taxon>
    </lineage>
</organism>
<evidence type="ECO:0000313" key="1">
    <source>
        <dbReference type="EMBL" id="OAD45732.1"/>
    </source>
</evidence>
<keyword evidence="2" id="KW-1185">Reference proteome</keyword>
<dbReference type="EMBL" id="LVWE01000010">
    <property type="protein sequence ID" value="OAD45732.1"/>
    <property type="molecule type" value="Genomic_DNA"/>
</dbReference>